<name>A0ABX1ZHG0_9BACL</name>
<gene>
    <name evidence="1" type="ORF">GC097_05715</name>
</gene>
<protein>
    <submittedName>
        <fullName evidence="1">Uncharacterized protein</fullName>
    </submittedName>
</protein>
<comment type="caution">
    <text evidence="1">The sequence shown here is derived from an EMBL/GenBank/DDBJ whole genome shotgun (WGS) entry which is preliminary data.</text>
</comment>
<sequence length="72" mass="8688">MNSKEKLIAQIEDQFLFYNLTYDGRDNHAIYFTAWDEEHEGIMLKVTNEEEGQNSTVWYKKDQDWYLADSLF</sequence>
<accession>A0ABX1ZHG0</accession>
<proteinExistence type="predicted"/>
<evidence type="ECO:0000313" key="2">
    <source>
        <dbReference type="Proteomes" id="UP000618579"/>
    </source>
</evidence>
<dbReference type="Proteomes" id="UP000618579">
    <property type="component" value="Unassembled WGS sequence"/>
</dbReference>
<dbReference type="RefSeq" id="WP_171682396.1">
    <property type="nucleotide sequence ID" value="NZ_WHNZ01000013.1"/>
</dbReference>
<dbReference type="EMBL" id="WHNZ01000013">
    <property type="protein sequence ID" value="NOU99521.1"/>
    <property type="molecule type" value="Genomic_DNA"/>
</dbReference>
<organism evidence="1 2">
    <name type="scientific">Paenibacillus planticolens</name>
    <dbReference type="NCBI Taxonomy" id="2654976"/>
    <lineage>
        <taxon>Bacteria</taxon>
        <taxon>Bacillati</taxon>
        <taxon>Bacillota</taxon>
        <taxon>Bacilli</taxon>
        <taxon>Bacillales</taxon>
        <taxon>Paenibacillaceae</taxon>
        <taxon>Paenibacillus</taxon>
    </lineage>
</organism>
<evidence type="ECO:0000313" key="1">
    <source>
        <dbReference type="EMBL" id="NOU99521.1"/>
    </source>
</evidence>
<keyword evidence="2" id="KW-1185">Reference proteome</keyword>
<reference evidence="1 2" key="1">
    <citation type="submission" date="2019-10" db="EMBL/GenBank/DDBJ databases">
        <title>Description of Paenibacillus pedi sp. nov.</title>
        <authorList>
            <person name="Carlier A."/>
            <person name="Qi S."/>
        </authorList>
    </citation>
    <scope>NUCLEOTIDE SEQUENCE [LARGE SCALE GENOMIC DNA]</scope>
    <source>
        <strain evidence="1 2">LMG 31457</strain>
    </source>
</reference>